<dbReference type="GO" id="GO:0008198">
    <property type="term" value="F:ferrous iron binding"/>
    <property type="evidence" value="ECO:0007669"/>
    <property type="project" value="InterPro"/>
</dbReference>
<dbReference type="EMBL" id="CP059165">
    <property type="protein sequence ID" value="QLL07875.1"/>
    <property type="molecule type" value="Genomic_DNA"/>
</dbReference>
<dbReference type="GO" id="GO:0016702">
    <property type="term" value="F:oxidoreductase activity, acting on single donors with incorporation of molecular oxygen, incorporation of two atoms of oxygen"/>
    <property type="evidence" value="ECO:0007669"/>
    <property type="project" value="UniProtKB-ARBA"/>
</dbReference>
<evidence type="ECO:0000313" key="2">
    <source>
        <dbReference type="EMBL" id="QLL07875.1"/>
    </source>
</evidence>
<sequence>MNSQAHVVLEGFAQLRRSIRALKPDLVILVSSEHGPTLPPSGPQPPFAIAVTDSFWTYGEMHIPRREVPSNRDFAGEFIRYAGGEGFDIASIGNFRADHGIAIPALMMLPELDVAVVPLIVGTQSSYSRAAPTRCYQLGRVLARYAASRDQRVIIVGCGGLSHWPGSSQMGRINLDFDREFLALMSAGDAGYAASWSNDHIVEHAGNGGLEIRNWLVAAAAVGDPGGEILYYEPIRPWVTGMGAFAFTSPAHAD</sequence>
<dbReference type="Proteomes" id="UP000510682">
    <property type="component" value="Chromosome"/>
</dbReference>
<keyword evidence="3" id="KW-1185">Reference proteome</keyword>
<organism evidence="2 3">
    <name type="scientific">Mycobacterium vicinigordonae</name>
    <dbReference type="NCBI Taxonomy" id="1719132"/>
    <lineage>
        <taxon>Bacteria</taxon>
        <taxon>Bacillati</taxon>
        <taxon>Actinomycetota</taxon>
        <taxon>Actinomycetes</taxon>
        <taxon>Mycobacteriales</taxon>
        <taxon>Mycobacteriaceae</taxon>
        <taxon>Mycobacterium</taxon>
    </lineage>
</organism>
<name>A0A7D6HYI8_9MYCO</name>
<proteinExistence type="predicted"/>
<protein>
    <submittedName>
        <fullName evidence="2">Protocatechuate 3,4-dioxygenase</fullName>
    </submittedName>
</protein>
<dbReference type="Pfam" id="PF02900">
    <property type="entry name" value="LigB"/>
    <property type="match status" value="1"/>
</dbReference>
<reference evidence="2" key="1">
    <citation type="submission" date="2020-07" db="EMBL/GenBank/DDBJ databases">
        <title>Description of Mycobacterium gordonae subsp. intergordonae subsp.nov. and Mycobacterium gordonae subsp. gordonae subsp. nov.</title>
        <authorList>
            <person name="Huang H."/>
        </authorList>
    </citation>
    <scope>NUCLEOTIDE SEQUENCE [LARGE SCALE GENOMIC DNA]</scope>
    <source>
        <strain evidence="2">24T</strain>
    </source>
</reference>
<dbReference type="InterPro" id="IPR004183">
    <property type="entry name" value="Xdiol_dOase_suB"/>
</dbReference>
<dbReference type="AlphaFoldDB" id="A0A7D6HYI8"/>
<accession>A0A7D6HYI8</accession>
<dbReference type="KEGG" id="mgor:H0P51_02435"/>
<dbReference type="Gene3D" id="3.40.830.10">
    <property type="entry name" value="LigB-like"/>
    <property type="match status" value="1"/>
</dbReference>
<evidence type="ECO:0000259" key="1">
    <source>
        <dbReference type="Pfam" id="PF02900"/>
    </source>
</evidence>
<keyword evidence="2" id="KW-0223">Dioxygenase</keyword>
<evidence type="ECO:0000313" key="3">
    <source>
        <dbReference type="Proteomes" id="UP000510682"/>
    </source>
</evidence>
<keyword evidence="2" id="KW-0560">Oxidoreductase</keyword>
<feature type="domain" description="Extradiol ring-cleavage dioxygenase class III enzyme subunit B" evidence="1">
    <location>
        <begin position="8"/>
        <end position="238"/>
    </location>
</feature>
<reference evidence="2" key="2">
    <citation type="submission" date="2020-07" db="EMBL/GenBank/DDBJ databases">
        <authorList>
            <person name="Yu X."/>
        </authorList>
    </citation>
    <scope>NUCLEOTIDE SEQUENCE [LARGE SCALE GENOMIC DNA]</scope>
    <source>
        <strain evidence="2">24T</strain>
    </source>
</reference>
<gene>
    <name evidence="2" type="ORF">H0P51_02435</name>
</gene>
<dbReference type="SUPFAM" id="SSF53213">
    <property type="entry name" value="LigB-like"/>
    <property type="match status" value="1"/>
</dbReference>